<evidence type="ECO:0000259" key="1">
    <source>
        <dbReference type="Pfam" id="PF13960"/>
    </source>
</evidence>
<organism evidence="3">
    <name type="scientific">Prunus dulcis</name>
    <name type="common">Almond</name>
    <name type="synonym">Amygdalus dulcis</name>
    <dbReference type="NCBI Taxonomy" id="3755"/>
    <lineage>
        <taxon>Eukaryota</taxon>
        <taxon>Viridiplantae</taxon>
        <taxon>Streptophyta</taxon>
        <taxon>Embryophyta</taxon>
        <taxon>Tracheophyta</taxon>
        <taxon>Spermatophyta</taxon>
        <taxon>Magnoliopsida</taxon>
        <taxon>eudicotyledons</taxon>
        <taxon>Gunneridae</taxon>
        <taxon>Pentapetalae</taxon>
        <taxon>rosids</taxon>
        <taxon>fabids</taxon>
        <taxon>Rosales</taxon>
        <taxon>Rosaceae</taxon>
        <taxon>Amygdaloideae</taxon>
        <taxon>Amygdaleae</taxon>
        <taxon>Prunus</taxon>
    </lineage>
</organism>
<dbReference type="InterPro" id="IPR025452">
    <property type="entry name" value="DUF4218"/>
</dbReference>
<sequence length="988" mass="115653">MYECCHIIFGYRIRFRLWRFRCHLGTFFGWYVGIMSRRWIQNPNRCADEYLDGIEDFIEFARRHNPGATRIRCPCRRCNNTLWETIENVGFHLVRNGMIETYSIWNLHGEQVDHASSSNAPRVDNVEPIVDPNDQVMGIIQDVFPFASTNINQEGEDDVPTPIDSAEFEQYEKLLKNANQELYPGCESFSVLTAIVELMHGKIKYRMSNLCFDYFLGVFKRMLPTDNCLPKDHKHAQKVLHGLGLGYEKIHACKNNCMLFYKEHETLDTCPICNESRFKMTSQNRTTKIPQKVMRYLPLKPRLQRLYMSTHTATDMRWHKEKRVDDDVMRHPADGEAWKEFDRTFPEFAADPRNVRLGLATDGFNPYGVLNQHHSTWPIFAFPYNLPPWKCMKKEYMMMTVLITEDPGRSIDVYLRPLVDELKDLWTNGVRTYDKSTGRMFTLRAAVMWTVNDFPAYAMVSGWSTKGYMACPVCKEDVTSGWHAGKVCYLGHRRWLPWDHEWREKDKEFDGNTERRLRPREWSGDEILEQLNRLDFAPFGKTVSRTRPSTHLNWTHKPMFFELPYWSKLKLRHNLDVMHVEKNVFDTLVGTILDIEGKTKDTIKARLDLERMGIRRGLWMNRDSDKARRDLAFFSMKPNDKKEFLKFVSSVKFPDGYASNIARCVNVDGGKFTGLKSHDCHVFMQRLLPVGIRHLLPEDVVKPIMLLSRFFSQLTAKTLRRTDMFQLRHDIVQVLCKFEMIFPPAFFTSMMHVMVHLPEEALLAGPVNYRWMYPIERLLGELKKSVRNRAKPEGSIIEAWVQYESLTFCGMYLKDVETAFNRPQRNNDGAHWFVLNNCDEIMAYLDEHEQMMKREHPSHLVARKHRELFPQWFLDSVNKLKSSNSPTYSDELYNLAFGPIRAELFSGCNVNGVKFLGAARDDKLCTQNSGVHVPGGGESTDIDFYGKLTTVVQLLYKDRYQVIMFKCRWFDTNPNRAEVLKSTMEYCL</sequence>
<accession>A0A5H2XJD1</accession>
<dbReference type="InterPro" id="IPR029480">
    <property type="entry name" value="Transpos_assoc"/>
</dbReference>
<feature type="domain" description="Transposase-associated" evidence="2">
    <location>
        <begin position="37"/>
        <end position="110"/>
    </location>
</feature>
<dbReference type="AlphaFoldDB" id="A0A5H2XJD1"/>
<name>A0A5H2XJD1_PRUDU</name>
<proteinExistence type="predicted"/>
<dbReference type="EMBL" id="AP020409">
    <property type="protein sequence ID" value="BBN67414.1"/>
    <property type="molecule type" value="Genomic_DNA"/>
</dbReference>
<dbReference type="Pfam" id="PF13960">
    <property type="entry name" value="DUF4218"/>
    <property type="match status" value="1"/>
</dbReference>
<dbReference type="Pfam" id="PF02992">
    <property type="entry name" value="Transposase_21"/>
    <property type="match status" value="1"/>
</dbReference>
<evidence type="ECO:0000259" key="2">
    <source>
        <dbReference type="Pfam" id="PF13963"/>
    </source>
</evidence>
<feature type="domain" description="DUF4218" evidence="1">
    <location>
        <begin position="714"/>
        <end position="826"/>
    </location>
</feature>
<dbReference type="PANTHER" id="PTHR10775">
    <property type="entry name" value="OS08G0208400 PROTEIN"/>
    <property type="match status" value="1"/>
</dbReference>
<dbReference type="PANTHER" id="PTHR10775:SF185">
    <property type="entry name" value="OS08G0208400 PROTEIN"/>
    <property type="match status" value="1"/>
</dbReference>
<protein>
    <submittedName>
        <fullName evidence="3">Ankyrin repeat family protein</fullName>
    </submittedName>
</protein>
<dbReference type="InterPro" id="IPR004242">
    <property type="entry name" value="Transposase_21"/>
</dbReference>
<reference evidence="3" key="1">
    <citation type="journal article" date="2019" name="Science">
        <title>Mutation of a bHLH transcription factor allowed almond domestication.</title>
        <authorList>
            <person name="Sanchez-Perez R."/>
            <person name="Pavan S."/>
            <person name="Mazzeo R."/>
            <person name="Moldovan C."/>
            <person name="Aiese Cigliano R."/>
            <person name="Del Cueto J."/>
            <person name="Ricciardi F."/>
            <person name="Lotti C."/>
            <person name="Ricciardi L."/>
            <person name="Dicenta F."/>
            <person name="Lopez-Marques R.L."/>
            <person name="Lindberg Moller B."/>
        </authorList>
    </citation>
    <scope>NUCLEOTIDE SEQUENCE</scope>
</reference>
<dbReference type="Pfam" id="PF13963">
    <property type="entry name" value="Transpos_assoc"/>
    <property type="match status" value="1"/>
</dbReference>
<gene>
    <name evidence="3" type="ORF">Prudu_72S000100</name>
</gene>
<evidence type="ECO:0000313" key="3">
    <source>
        <dbReference type="EMBL" id="BBN67414.1"/>
    </source>
</evidence>